<proteinExistence type="predicted"/>
<protein>
    <submittedName>
        <fullName evidence="1">Uncharacterized protein</fullName>
    </submittedName>
</protein>
<dbReference type="EnsemblMetazoa" id="OVOC400.1">
    <property type="protein sequence ID" value="OVOC400.1"/>
    <property type="gene ID" value="WBGene00237209"/>
</dbReference>
<evidence type="ECO:0000313" key="1">
    <source>
        <dbReference type="EnsemblMetazoa" id="OVOC400.1"/>
    </source>
</evidence>
<dbReference type="EMBL" id="CMVM020000020">
    <property type="status" value="NOT_ANNOTATED_CDS"/>
    <property type="molecule type" value="Genomic_DNA"/>
</dbReference>
<reference evidence="2" key="1">
    <citation type="submission" date="2013-10" db="EMBL/GenBank/DDBJ databases">
        <title>Genome sequencing of Onchocerca volvulus.</title>
        <authorList>
            <person name="Cotton J."/>
            <person name="Tsai J."/>
            <person name="Stanley E."/>
            <person name="Tracey A."/>
            <person name="Holroyd N."/>
            <person name="Lustigman S."/>
            <person name="Berriman M."/>
        </authorList>
    </citation>
    <scope>NUCLEOTIDE SEQUENCE</scope>
</reference>
<organism evidence="1 2">
    <name type="scientific">Onchocerca volvulus</name>
    <dbReference type="NCBI Taxonomy" id="6282"/>
    <lineage>
        <taxon>Eukaryota</taxon>
        <taxon>Metazoa</taxon>
        <taxon>Ecdysozoa</taxon>
        <taxon>Nematoda</taxon>
        <taxon>Chromadorea</taxon>
        <taxon>Rhabditida</taxon>
        <taxon>Spirurina</taxon>
        <taxon>Spiruromorpha</taxon>
        <taxon>Filarioidea</taxon>
        <taxon>Onchocercidae</taxon>
        <taxon>Onchocerca</taxon>
    </lineage>
</organism>
<evidence type="ECO:0000313" key="2">
    <source>
        <dbReference type="Proteomes" id="UP000024404"/>
    </source>
</evidence>
<sequence length="185" mass="21520">IEALSGETKSQHYHTKLTSKLDNIQTSNLRLIALILIFQIGIYEEVKLIKQTKLYEDEYKVSASYNSQCSYNPFSRNNDFSAHKPIVSIKNIYDSLRSNIHKRIDQIIKWLYISIKHNTDTILCILQMDLRAMLKKIKGNAVLFDSRLIHHSLIGVNATTQTNPTLRLFRKRELNEKTITRQTDV</sequence>
<dbReference type="AlphaFoldDB" id="A0A8R1XX25"/>
<dbReference type="Proteomes" id="UP000024404">
    <property type="component" value="Unassembled WGS sequence"/>
</dbReference>
<accession>A0A8R1XX25</accession>
<keyword evidence="2" id="KW-1185">Reference proteome</keyword>
<reference evidence="1" key="2">
    <citation type="submission" date="2022-06" db="UniProtKB">
        <authorList>
            <consortium name="EnsemblMetazoa"/>
        </authorList>
    </citation>
    <scope>IDENTIFICATION</scope>
</reference>
<name>A0A8R1XX25_ONCVO</name>